<evidence type="ECO:0000256" key="6">
    <source>
        <dbReference type="ARBA" id="ARBA00022692"/>
    </source>
</evidence>
<evidence type="ECO:0000256" key="3">
    <source>
        <dbReference type="ARBA" id="ARBA00009266"/>
    </source>
</evidence>
<evidence type="ECO:0000256" key="8">
    <source>
        <dbReference type="ARBA" id="ARBA00022824"/>
    </source>
</evidence>
<dbReference type="AlphaFoldDB" id="A0A6G1SC34"/>
<dbReference type="GO" id="GO:0005789">
    <property type="term" value="C:endoplasmic reticulum membrane"/>
    <property type="evidence" value="ECO:0007669"/>
    <property type="project" value="UniProtKB-SubCell"/>
</dbReference>
<feature type="transmembrane region" description="Helical" evidence="11">
    <location>
        <begin position="255"/>
        <end position="274"/>
    </location>
</feature>
<evidence type="ECO:0000256" key="7">
    <source>
        <dbReference type="ARBA" id="ARBA00022801"/>
    </source>
</evidence>
<feature type="transmembrane region" description="Helical" evidence="11">
    <location>
        <begin position="345"/>
        <end position="366"/>
    </location>
</feature>
<dbReference type="PANTHER" id="PTHR12591">
    <property type="entry name" value="GLUCOSE-6-PHOSPHATASE"/>
    <property type="match status" value="1"/>
</dbReference>
<keyword evidence="6 11" id="KW-0812">Transmembrane</keyword>
<evidence type="ECO:0000313" key="13">
    <source>
        <dbReference type="EMBL" id="MDE48055.1"/>
    </source>
</evidence>
<dbReference type="EC" id="3.1.3.9" evidence="4"/>
<keyword evidence="7" id="KW-0378">Hydrolase</keyword>
<sequence length="444" mass="49217">MPAAIINSALEAVHDQSLPTIGLLQQSFPDSYAFMINISVLFDPRYVFLIYAPILFALNKQVGHRMIVALTCCEWSNQVLKWLLAGERPYWYVHERLDKLTEGAPSVPEYLRLKQFPVTCELGAGSPSGHAMVTATVWYILIDAYLKGELKLFEKNGPQRGREDNNTTATNQETTAAVSVINRWAWLTGASNRFEGALARPAWTGYFIILVLVGVSRVYLACHFPHQCLCGALLGFALAKLIVDKLPMEQLKPWHFCLATMAMFASAMATYAILKMRGFDPLWSVSKAMRWCEKPEHIHLDTTPFYSMMRYLGFCLGAGLAYDSSKLSNGSSSSNDAAGSQLGRLVLLVVRRVLVVALSIGFGQLLLAIPLTRSNLNLYYAISFMLYTIFAYSFAALIPDFVKSVLPISVNFQVQTSANSLTAASLANGAQPIRKKKISIKKLS</sequence>
<dbReference type="SMART" id="SM00014">
    <property type="entry name" value="acidPPc"/>
    <property type="match status" value="1"/>
</dbReference>
<comment type="similarity">
    <text evidence="3">Belongs to the glucose-6-phosphatase family.</text>
</comment>
<name>A0A6G1SC34_9ACAR</name>
<protein>
    <recommendedName>
        <fullName evidence="4">glucose-6-phosphatase</fullName>
        <ecNumber evidence="4">3.1.3.9</ecNumber>
    </recommendedName>
</protein>
<gene>
    <name evidence="13" type="primary">G6PC_0</name>
    <name evidence="13" type="ORF">g.9640</name>
</gene>
<feature type="transmembrane region" description="Helical" evidence="11">
    <location>
        <begin position="201"/>
        <end position="218"/>
    </location>
</feature>
<dbReference type="Pfam" id="PF01569">
    <property type="entry name" value="PAP2"/>
    <property type="match status" value="1"/>
</dbReference>
<feature type="transmembrane region" description="Helical" evidence="11">
    <location>
        <begin position="378"/>
        <end position="398"/>
    </location>
</feature>
<comment type="subcellular location">
    <subcellularLocation>
        <location evidence="1">Endoplasmic reticulum membrane</location>
        <topology evidence="1">Multi-pass membrane protein</topology>
    </subcellularLocation>
</comment>
<evidence type="ECO:0000256" key="9">
    <source>
        <dbReference type="ARBA" id="ARBA00022989"/>
    </source>
</evidence>
<evidence type="ECO:0000256" key="5">
    <source>
        <dbReference type="ARBA" id="ARBA00022432"/>
    </source>
</evidence>
<evidence type="ECO:0000256" key="4">
    <source>
        <dbReference type="ARBA" id="ARBA00012634"/>
    </source>
</evidence>
<evidence type="ECO:0000259" key="12">
    <source>
        <dbReference type="SMART" id="SM00014"/>
    </source>
</evidence>
<evidence type="ECO:0000256" key="10">
    <source>
        <dbReference type="ARBA" id="ARBA00023136"/>
    </source>
</evidence>
<dbReference type="SUPFAM" id="SSF48317">
    <property type="entry name" value="Acid phosphatase/Vanadium-dependent haloperoxidase"/>
    <property type="match status" value="1"/>
</dbReference>
<dbReference type="GO" id="GO:0051156">
    <property type="term" value="P:glucose 6-phosphate metabolic process"/>
    <property type="evidence" value="ECO:0007669"/>
    <property type="project" value="TreeGrafter"/>
</dbReference>
<dbReference type="GO" id="GO:0006094">
    <property type="term" value="P:gluconeogenesis"/>
    <property type="evidence" value="ECO:0007669"/>
    <property type="project" value="UniProtKB-KW"/>
</dbReference>
<evidence type="ECO:0000256" key="11">
    <source>
        <dbReference type="SAM" id="Phobius"/>
    </source>
</evidence>
<proteinExistence type="inferred from homology"/>
<comment type="pathway">
    <text evidence="2">Carbohydrate biosynthesis; gluconeogenesis.</text>
</comment>
<keyword evidence="10 11" id="KW-0472">Membrane</keyword>
<accession>A0A6G1SC34</accession>
<dbReference type="GO" id="GO:0004346">
    <property type="term" value="F:glucose-6-phosphatase activity"/>
    <property type="evidence" value="ECO:0007669"/>
    <property type="project" value="UniProtKB-EC"/>
</dbReference>
<dbReference type="InterPro" id="IPR000326">
    <property type="entry name" value="PAP2/HPO"/>
</dbReference>
<reference evidence="13" key="1">
    <citation type="submission" date="2018-10" db="EMBL/GenBank/DDBJ databases">
        <title>Transcriptome assembly of Aceria tosichella (Wheat curl mite) Type 2.</title>
        <authorList>
            <person name="Scully E.D."/>
            <person name="Geib S.M."/>
            <person name="Palmer N.A."/>
            <person name="Gupta A.K."/>
            <person name="Sarath G."/>
            <person name="Tatineni S."/>
        </authorList>
    </citation>
    <scope>NUCLEOTIDE SEQUENCE</scope>
    <source>
        <strain evidence="13">LincolnNE</strain>
    </source>
</reference>
<dbReference type="InterPro" id="IPR036938">
    <property type="entry name" value="PAP2/HPO_sf"/>
</dbReference>
<keyword evidence="5" id="KW-0312">Gluconeogenesis</keyword>
<feature type="domain" description="Phosphatidic acid phosphatase type 2/haloperoxidase" evidence="12">
    <location>
        <begin position="64"/>
        <end position="243"/>
    </location>
</feature>
<dbReference type="PANTHER" id="PTHR12591:SF0">
    <property type="entry name" value="FI19814P1"/>
    <property type="match status" value="1"/>
</dbReference>
<keyword evidence="8" id="KW-0256">Endoplasmic reticulum</keyword>
<organism evidence="13">
    <name type="scientific">Aceria tosichella</name>
    <name type="common">wheat curl mite</name>
    <dbReference type="NCBI Taxonomy" id="561515"/>
    <lineage>
        <taxon>Eukaryota</taxon>
        <taxon>Metazoa</taxon>
        <taxon>Ecdysozoa</taxon>
        <taxon>Arthropoda</taxon>
        <taxon>Chelicerata</taxon>
        <taxon>Arachnida</taxon>
        <taxon>Acari</taxon>
        <taxon>Acariformes</taxon>
        <taxon>Trombidiformes</taxon>
        <taxon>Prostigmata</taxon>
        <taxon>Eupodina</taxon>
        <taxon>Eriophyoidea</taxon>
        <taxon>Eriophyidae</taxon>
        <taxon>Eriophyinae</taxon>
        <taxon>Aceriini</taxon>
        <taxon>Aceria</taxon>
    </lineage>
</organism>
<dbReference type="Gene3D" id="1.20.144.10">
    <property type="entry name" value="Phosphatidic acid phosphatase type 2/haloperoxidase"/>
    <property type="match status" value="1"/>
</dbReference>
<dbReference type="EMBL" id="GGYP01003284">
    <property type="protein sequence ID" value="MDE48055.1"/>
    <property type="molecule type" value="Transcribed_RNA"/>
</dbReference>
<evidence type="ECO:0000256" key="1">
    <source>
        <dbReference type="ARBA" id="ARBA00004477"/>
    </source>
</evidence>
<evidence type="ECO:0000256" key="2">
    <source>
        <dbReference type="ARBA" id="ARBA00004742"/>
    </source>
</evidence>
<keyword evidence="9 11" id="KW-1133">Transmembrane helix</keyword>